<dbReference type="InterPro" id="IPR035914">
    <property type="entry name" value="Sperma_CUB_dom_sf"/>
</dbReference>
<evidence type="ECO:0000259" key="5">
    <source>
        <dbReference type="PROSITE" id="PS01180"/>
    </source>
</evidence>
<dbReference type="InterPro" id="IPR033116">
    <property type="entry name" value="TRYPSIN_SER"/>
</dbReference>
<dbReference type="PANTHER" id="PTHR24252">
    <property type="entry name" value="ACROSIN-RELATED"/>
    <property type="match status" value="1"/>
</dbReference>
<organism evidence="7">
    <name type="scientific">Ectomocoris sp</name>
    <dbReference type="NCBI Taxonomy" id="3104572"/>
    <lineage>
        <taxon>Eukaryota</taxon>
        <taxon>Metazoa</taxon>
        <taxon>Ecdysozoa</taxon>
        <taxon>Arthropoda</taxon>
        <taxon>Hexapoda</taxon>
        <taxon>Insecta</taxon>
        <taxon>Pterygota</taxon>
        <taxon>Neoptera</taxon>
        <taxon>Paraneoptera</taxon>
        <taxon>Hemiptera</taxon>
        <taxon>Heteroptera</taxon>
        <taxon>Panheteroptera</taxon>
        <taxon>Cimicomorpha</taxon>
        <taxon>Reduviidae</taxon>
        <taxon>Peiratinae</taxon>
        <taxon>Ectomocoris</taxon>
    </lineage>
</organism>
<dbReference type="PROSITE" id="PS01180">
    <property type="entry name" value="CUB"/>
    <property type="match status" value="1"/>
</dbReference>
<dbReference type="PROSITE" id="PS50240">
    <property type="entry name" value="TRYPSIN_DOM"/>
    <property type="match status" value="1"/>
</dbReference>
<dbReference type="InterPro" id="IPR001314">
    <property type="entry name" value="Peptidase_S1A"/>
</dbReference>
<name>A0AB38ZE46_9HEMI</name>
<dbReference type="SMART" id="SM00020">
    <property type="entry name" value="Tryp_SPc"/>
    <property type="match status" value="1"/>
</dbReference>
<dbReference type="CDD" id="cd00190">
    <property type="entry name" value="Tryp_SPc"/>
    <property type="match status" value="1"/>
</dbReference>
<dbReference type="InterPro" id="IPR018114">
    <property type="entry name" value="TRYPSIN_HIS"/>
</dbReference>
<dbReference type="Pfam" id="PF00089">
    <property type="entry name" value="Trypsin"/>
    <property type="match status" value="1"/>
</dbReference>
<sequence>MLIIPFLVLVLLSALCSTELIQNVKLTAEEYKLETPDYPEEAPGNTHLRWNFSVEPNTKIRFKCYDMATTRPTQWSPCGSGSMVKVDDGTGEQMLCGSYHGYSLLTHGSTLTITFKNHENPSGRFTCTARANIRAKTEVHEIRLEDKTIDFSGDEQKFSDITWMIKTEPGTRIKVNCDSMSTYPTTPCSTDKVVFEDANSVHEFCGSRSANLNSATDWFKVRLLTEEYPGYLRCAVSKLWPIKNEYIHLELGEPAYVDVIKKPYPYFNKSWTFTTSPGSRIALTCTDIRYGPRETCGEDFYAIDDGGGEQIACHTDSGKVVFSREQRITIRVESGQYGSGQVRCLAQAVNGAEPDHYRNIVSTEIDSSEHGKENGPRITSCRCGWANKDNRVARILHGVQARKNEFPWLVAIRDSTRFYFCGGSIITHWHVLTATHCLYGRENEVLFAVVGEHDITSDNESGNEKAIKIAKRILAGGYSNQTYTNDIAVVTLQEKLEFNRYIGPICLTPNRQNLDNKYILAMGWGTTHDVYQSPILQKAYVRVVDINICDAKYQWELKKNGDYHKVCYHSKTRDTCSGDSGGPIVWLDPETNCYTQISLVSFSHACGYVTPSVSTEVSYFYNWIQSVIRDTYPEEVTCTKI</sequence>
<feature type="domain" description="Peptidase S1" evidence="6">
    <location>
        <begin position="395"/>
        <end position="629"/>
    </location>
</feature>
<evidence type="ECO:0000256" key="4">
    <source>
        <dbReference type="SAM" id="SignalP"/>
    </source>
</evidence>
<dbReference type="Gene3D" id="2.40.10.10">
    <property type="entry name" value="Trypsin-like serine proteases"/>
    <property type="match status" value="2"/>
</dbReference>
<dbReference type="SUPFAM" id="SSF50494">
    <property type="entry name" value="Trypsin-like serine proteases"/>
    <property type="match status" value="1"/>
</dbReference>
<dbReference type="InterPro" id="IPR000859">
    <property type="entry name" value="CUB_dom"/>
</dbReference>
<evidence type="ECO:0000259" key="6">
    <source>
        <dbReference type="PROSITE" id="PS50240"/>
    </source>
</evidence>
<feature type="domain" description="CUB" evidence="5">
    <location>
        <begin position="16"/>
        <end position="132"/>
    </location>
</feature>
<keyword evidence="3" id="KW-0720">Serine protease</keyword>
<evidence type="ECO:0000313" key="7">
    <source>
        <dbReference type="EMBL" id="WXH71697.1"/>
    </source>
</evidence>
<accession>A0AB38ZE46</accession>
<dbReference type="SUPFAM" id="SSF49854">
    <property type="entry name" value="Spermadhesin, CUB domain"/>
    <property type="match status" value="3"/>
</dbReference>
<dbReference type="PROSITE" id="PS00135">
    <property type="entry name" value="TRYPSIN_SER"/>
    <property type="match status" value="1"/>
</dbReference>
<dbReference type="PRINTS" id="PR00722">
    <property type="entry name" value="CHYMOTRYPSIN"/>
</dbReference>
<dbReference type="InterPro" id="IPR009003">
    <property type="entry name" value="Peptidase_S1_PA"/>
</dbReference>
<evidence type="ECO:0000256" key="1">
    <source>
        <dbReference type="ARBA" id="ARBA00023157"/>
    </source>
</evidence>
<evidence type="ECO:0000256" key="3">
    <source>
        <dbReference type="RuleBase" id="RU363034"/>
    </source>
</evidence>
<feature type="chain" id="PRO_5044249238" evidence="4">
    <location>
        <begin position="19"/>
        <end position="641"/>
    </location>
</feature>
<dbReference type="GO" id="GO:0004252">
    <property type="term" value="F:serine-type endopeptidase activity"/>
    <property type="evidence" value="ECO:0007669"/>
    <property type="project" value="InterPro"/>
</dbReference>
<reference evidence="7" key="1">
    <citation type="submission" date="2024-03" db="EMBL/GenBank/DDBJ databases">
        <authorList>
            <person name="Jin J.A."/>
            <person name="King G.A."/>
            <person name="Walker A."/>
        </authorList>
    </citation>
    <scope>NUCLEOTIDE SEQUENCE</scope>
</reference>
<comment type="caution">
    <text evidence="2">Lacks conserved residue(s) required for the propagation of feature annotation.</text>
</comment>
<dbReference type="InterPro" id="IPR001254">
    <property type="entry name" value="Trypsin_dom"/>
</dbReference>
<dbReference type="EMBL" id="PP510772">
    <property type="protein sequence ID" value="WXH71697.1"/>
    <property type="molecule type" value="mRNA"/>
</dbReference>
<keyword evidence="4" id="KW-0732">Signal</keyword>
<feature type="signal peptide" evidence="4">
    <location>
        <begin position="1"/>
        <end position="18"/>
    </location>
</feature>
<dbReference type="FunFam" id="2.40.10.10:FF:000068">
    <property type="entry name" value="transmembrane protease serine 2"/>
    <property type="match status" value="1"/>
</dbReference>
<dbReference type="AlphaFoldDB" id="A0AB38ZE46"/>
<evidence type="ECO:0000256" key="2">
    <source>
        <dbReference type="PROSITE-ProRule" id="PRU00059"/>
    </source>
</evidence>
<dbReference type="Gene3D" id="2.60.120.290">
    <property type="entry name" value="Spermadhesin, CUB domain"/>
    <property type="match status" value="3"/>
</dbReference>
<proteinExistence type="evidence at transcript level"/>
<dbReference type="Pfam" id="PF00431">
    <property type="entry name" value="CUB"/>
    <property type="match status" value="1"/>
</dbReference>
<keyword evidence="3 7" id="KW-0645">Protease</keyword>
<dbReference type="GO" id="GO:0006508">
    <property type="term" value="P:proteolysis"/>
    <property type="evidence" value="ECO:0007669"/>
    <property type="project" value="UniProtKB-KW"/>
</dbReference>
<dbReference type="InterPro" id="IPR043504">
    <property type="entry name" value="Peptidase_S1_PA_chymotrypsin"/>
</dbReference>
<dbReference type="PROSITE" id="PS00134">
    <property type="entry name" value="TRYPSIN_HIS"/>
    <property type="match status" value="1"/>
</dbReference>
<keyword evidence="1" id="KW-1015">Disulfide bond</keyword>
<keyword evidence="3" id="KW-0378">Hydrolase</keyword>
<dbReference type="PANTHER" id="PTHR24252:SF7">
    <property type="entry name" value="HYALIN"/>
    <property type="match status" value="1"/>
</dbReference>
<protein>
    <submittedName>
        <fullName evidence="7">Venom S1 protease with CUB domain 2</fullName>
    </submittedName>
</protein>